<name>A0A1B7LYD6_9MICC</name>
<organism evidence="2 3">
    <name type="scientific">Enteractinococcus helveticum</name>
    <dbReference type="NCBI Taxonomy" id="1837282"/>
    <lineage>
        <taxon>Bacteria</taxon>
        <taxon>Bacillati</taxon>
        <taxon>Actinomycetota</taxon>
        <taxon>Actinomycetes</taxon>
        <taxon>Micrococcales</taxon>
        <taxon>Micrococcaceae</taxon>
    </lineage>
</organism>
<dbReference type="OrthoDB" id="9862167at2"/>
<accession>A0A1B7LYD6</accession>
<reference evidence="2 3" key="1">
    <citation type="submission" date="2016-04" db="EMBL/GenBank/DDBJ databases">
        <title>First whole genome shotgun sequence of the bacterium Enteractinococcus sp. strain UASWS1574.</title>
        <authorList>
            <person name="Crovadore J."/>
            <person name="Chablais R."/>
            <person name="Lefort F."/>
        </authorList>
    </citation>
    <scope>NUCLEOTIDE SEQUENCE [LARGE SCALE GENOMIC DNA]</scope>
    <source>
        <strain evidence="2 3">UASWS1574</strain>
    </source>
</reference>
<dbReference type="AlphaFoldDB" id="A0A1B7LYD6"/>
<sequence length="67" mass="7392">MTQPESTGIKVHGTALSEEETAALLTVINTQLVELPPPEPPVDYSTRNRVMSTWNSDSGWHTPPRGY</sequence>
<evidence type="ECO:0000256" key="1">
    <source>
        <dbReference type="SAM" id="MobiDB-lite"/>
    </source>
</evidence>
<comment type="caution">
    <text evidence="2">The sequence shown here is derived from an EMBL/GenBank/DDBJ whole genome shotgun (WGS) entry which is preliminary data.</text>
</comment>
<protein>
    <submittedName>
        <fullName evidence="2">Uncharacterized protein</fullName>
    </submittedName>
</protein>
<evidence type="ECO:0000313" key="3">
    <source>
        <dbReference type="Proteomes" id="UP000078292"/>
    </source>
</evidence>
<keyword evidence="3" id="KW-1185">Reference proteome</keyword>
<dbReference type="RefSeq" id="WP_043056809.1">
    <property type="nucleotide sequence ID" value="NZ_LXEY01000020.1"/>
</dbReference>
<feature type="compositionally biased region" description="Polar residues" evidence="1">
    <location>
        <begin position="45"/>
        <end position="59"/>
    </location>
</feature>
<dbReference type="EMBL" id="LXEY01000020">
    <property type="protein sequence ID" value="OAV60288.1"/>
    <property type="molecule type" value="Genomic_DNA"/>
</dbReference>
<gene>
    <name evidence="2" type="ORF">A6F49_13045</name>
</gene>
<feature type="region of interest" description="Disordered" evidence="1">
    <location>
        <begin position="36"/>
        <end position="67"/>
    </location>
</feature>
<dbReference type="STRING" id="1837282.A6F49_13045"/>
<proteinExistence type="predicted"/>
<dbReference type="Proteomes" id="UP000078292">
    <property type="component" value="Unassembled WGS sequence"/>
</dbReference>
<evidence type="ECO:0000313" key="2">
    <source>
        <dbReference type="EMBL" id="OAV60288.1"/>
    </source>
</evidence>